<dbReference type="GO" id="GO:0016614">
    <property type="term" value="F:oxidoreductase activity, acting on CH-OH group of donors"/>
    <property type="evidence" value="ECO:0007669"/>
    <property type="project" value="InterPro"/>
</dbReference>
<dbReference type="Gene3D" id="3.50.50.60">
    <property type="entry name" value="FAD/NAD(P)-binding domain"/>
    <property type="match status" value="2"/>
</dbReference>
<dbReference type="PANTHER" id="PTHR42784:SF1">
    <property type="entry name" value="PYRANOSE 2-OXIDASE"/>
    <property type="match status" value="1"/>
</dbReference>
<organism evidence="8 9">
    <name type="scientific">Hassallia byssoidea VB512170</name>
    <dbReference type="NCBI Taxonomy" id="1304833"/>
    <lineage>
        <taxon>Bacteria</taxon>
        <taxon>Bacillati</taxon>
        <taxon>Cyanobacteriota</taxon>
        <taxon>Cyanophyceae</taxon>
        <taxon>Nostocales</taxon>
        <taxon>Tolypothrichaceae</taxon>
        <taxon>Hassallia</taxon>
    </lineage>
</organism>
<protein>
    <submittedName>
        <fullName evidence="8">GMC family oxidoreductase</fullName>
    </submittedName>
</protein>
<keyword evidence="9" id="KW-1185">Reference proteome</keyword>
<name>A0A846H0V0_9CYAN</name>
<dbReference type="EMBL" id="JTCM02000003">
    <property type="protein sequence ID" value="NEU71537.1"/>
    <property type="molecule type" value="Genomic_DNA"/>
</dbReference>
<feature type="domain" description="Glucose-methanol-choline oxidoreductase C-terminal" evidence="6">
    <location>
        <begin position="418"/>
        <end position="541"/>
    </location>
</feature>
<comment type="similarity">
    <text evidence="2">Belongs to the GMC oxidoreductase family.</text>
</comment>
<comment type="cofactor">
    <cofactor evidence="1">
        <name>FAD</name>
        <dbReference type="ChEBI" id="CHEBI:57692"/>
    </cofactor>
</comment>
<dbReference type="AlphaFoldDB" id="A0A846H0V0"/>
<evidence type="ECO:0000259" key="7">
    <source>
        <dbReference type="Pfam" id="PF07992"/>
    </source>
</evidence>
<evidence type="ECO:0000313" key="8">
    <source>
        <dbReference type="EMBL" id="NEU71537.1"/>
    </source>
</evidence>
<dbReference type="Pfam" id="PF05199">
    <property type="entry name" value="GMC_oxred_C"/>
    <property type="match status" value="1"/>
</dbReference>
<evidence type="ECO:0000256" key="2">
    <source>
        <dbReference type="ARBA" id="ARBA00010790"/>
    </source>
</evidence>
<dbReference type="PANTHER" id="PTHR42784">
    <property type="entry name" value="PYRANOSE 2-OXIDASE"/>
    <property type="match status" value="1"/>
</dbReference>
<evidence type="ECO:0000313" key="9">
    <source>
        <dbReference type="Proteomes" id="UP000031549"/>
    </source>
</evidence>
<dbReference type="Pfam" id="PF07992">
    <property type="entry name" value="Pyr_redox_2"/>
    <property type="match status" value="1"/>
</dbReference>
<feature type="domain" description="FAD/NAD(P)-binding" evidence="7">
    <location>
        <begin position="17"/>
        <end position="245"/>
    </location>
</feature>
<comment type="caution">
    <text evidence="8">The sequence shown here is derived from an EMBL/GenBank/DDBJ whole genome shotgun (WGS) entry which is preliminary data.</text>
</comment>
<dbReference type="InterPro" id="IPR036188">
    <property type="entry name" value="FAD/NAD-bd_sf"/>
</dbReference>
<dbReference type="SUPFAM" id="SSF51905">
    <property type="entry name" value="FAD/NAD(P)-binding domain"/>
    <property type="match status" value="1"/>
</dbReference>
<keyword evidence="4" id="KW-0274">FAD</keyword>
<evidence type="ECO:0000259" key="6">
    <source>
        <dbReference type="Pfam" id="PF05199"/>
    </source>
</evidence>
<reference evidence="8 9" key="1">
    <citation type="journal article" date="2015" name="Genome Announc.">
        <title>Draft Genome Sequence of Cyanobacterium Hassallia byssoidea Strain VB512170, Isolated from Monuments in India.</title>
        <authorList>
            <person name="Singh D."/>
            <person name="Chandrababunaidu M.M."/>
            <person name="Panda A."/>
            <person name="Sen D."/>
            <person name="Bhattacharyya S."/>
            <person name="Adhikary S.P."/>
            <person name="Tripathy S."/>
        </authorList>
    </citation>
    <scope>NUCLEOTIDE SEQUENCE [LARGE SCALE GENOMIC DNA]</scope>
    <source>
        <strain evidence="8 9">VB512170</strain>
    </source>
</reference>
<gene>
    <name evidence="8" type="ORF">PI95_002805</name>
</gene>
<keyword evidence="5" id="KW-0560">Oxidoreductase</keyword>
<sequence>MLIDSRNLPADEVIQTEVCIVGAGPAGITLARELIGQDFRVCLLESGDLEFNQETQSLSEGETVGDPFPNLQDMRHRQFGGHANVWNIKINNQQLGLRHMPLDEIDFEKRDCIPYSGWAFSKSHLNPFYDRAHAVCKLGSFAYEAEAWEDAKSPQLPFIGDRVTTDMFQFGPRDIFTKEYRKEINQSPNITTYLNANVVDIETDETAKNVKSVRLACLQGNKFSVVAKIFILATGGIENARLLLLSNQTQKTGLANQNDVVGRFFMDHPFIRSGMLYPESRKIFNSTALYDLRRVNNVPVMGKLHLSEEVMRHQQLLNMSFILFPRDDKYRAPAKPSVKASKKTLLSSIRGGQVPKNVFQHLGNVMMNIDDLLVDWYDYHIKRQYLFPDLSHGGWSDQEGNEHKYVKFEVLSQTEQVPNPDNRVTLSTKLDKLGCPQAQLTYRWSEIDISSIKRSQAILAEEIARAGLGQLHIERDGELPDTMSFSTHHNMGTTRMHIDPKQGVVDANCQVHGISNLFIAGSSVFPTGGYANPTLTIIALAIRLADRVKTQFAAQSENVTTDAVTTSQR</sequence>
<keyword evidence="3" id="KW-0285">Flavoprotein</keyword>
<dbReference type="Proteomes" id="UP000031549">
    <property type="component" value="Unassembled WGS sequence"/>
</dbReference>
<evidence type="ECO:0000256" key="4">
    <source>
        <dbReference type="ARBA" id="ARBA00022827"/>
    </source>
</evidence>
<proteinExistence type="inferred from homology"/>
<dbReference type="RefSeq" id="WP_039738925.1">
    <property type="nucleotide sequence ID" value="NZ_JTCM02000003.1"/>
</dbReference>
<evidence type="ECO:0000256" key="3">
    <source>
        <dbReference type="ARBA" id="ARBA00022630"/>
    </source>
</evidence>
<dbReference type="InterPro" id="IPR051473">
    <property type="entry name" value="P2Ox-like"/>
</dbReference>
<dbReference type="InterPro" id="IPR023753">
    <property type="entry name" value="FAD/NAD-binding_dom"/>
</dbReference>
<dbReference type="InterPro" id="IPR007867">
    <property type="entry name" value="GMC_OxRtase_C"/>
</dbReference>
<evidence type="ECO:0000256" key="1">
    <source>
        <dbReference type="ARBA" id="ARBA00001974"/>
    </source>
</evidence>
<accession>A0A846H0V0</accession>
<evidence type="ECO:0000256" key="5">
    <source>
        <dbReference type="ARBA" id="ARBA00023002"/>
    </source>
</evidence>